<evidence type="ECO:0000256" key="1">
    <source>
        <dbReference type="ARBA" id="ARBA00004651"/>
    </source>
</evidence>
<keyword evidence="3 8" id="KW-0812">Transmembrane</keyword>
<dbReference type="AlphaFoldDB" id="A0A1N6SKF3"/>
<evidence type="ECO:0000259" key="10">
    <source>
        <dbReference type="Pfam" id="PF13807"/>
    </source>
</evidence>
<feature type="domain" description="Tyrosine-protein kinase G-rich" evidence="10">
    <location>
        <begin position="379"/>
        <end position="450"/>
    </location>
</feature>
<feature type="transmembrane region" description="Helical" evidence="8">
    <location>
        <begin position="429"/>
        <end position="451"/>
    </location>
</feature>
<dbReference type="Pfam" id="PF02706">
    <property type="entry name" value="Wzz"/>
    <property type="match status" value="1"/>
</dbReference>
<comment type="subcellular location">
    <subcellularLocation>
        <location evidence="1">Cell membrane</location>
        <topology evidence="1">Multi-pass membrane protein</topology>
    </subcellularLocation>
</comment>
<evidence type="ECO:0000259" key="9">
    <source>
        <dbReference type="Pfam" id="PF02706"/>
    </source>
</evidence>
<keyword evidence="6" id="KW-0175">Coiled coil</keyword>
<feature type="domain" description="Polysaccharide chain length determinant N-terminal" evidence="9">
    <location>
        <begin position="6"/>
        <end position="86"/>
    </location>
</feature>
<evidence type="ECO:0000313" key="11">
    <source>
        <dbReference type="EMBL" id="SIQ41497.1"/>
    </source>
</evidence>
<dbReference type="PANTHER" id="PTHR32309">
    <property type="entry name" value="TYROSINE-PROTEIN KINASE"/>
    <property type="match status" value="1"/>
</dbReference>
<keyword evidence="4 8" id="KW-1133">Transmembrane helix</keyword>
<dbReference type="InterPro" id="IPR050445">
    <property type="entry name" value="Bact_polysacc_biosynth/exp"/>
</dbReference>
<evidence type="ECO:0000256" key="4">
    <source>
        <dbReference type="ARBA" id="ARBA00022989"/>
    </source>
</evidence>
<sequence>MNPGQFLRVLRARSRLAGAVVFVVVAAAFAASLMLPQKYSAETALVVDAKSSDPIAGGTMPSQLMASHIATQVDIIGSERVALRVVELAGLDRMPQFQAQWLAATGEGGGIGAWIASALRAAGLDGVLQLEEPRAAAPEEAGDIRGWIASVLRSGLEVKPARESNVIRIRYTASQPEFAAMVANTFAKAYMETALELKVEPARQYAQWFNERTQGLRDELEAAQKRLSDYQQKHGVVSADGRLDVETARLAELSTQLVQVQGQRADSRSRYSQAGSADSLPEVTQNPLIASLKAELARREGEREQILGRLGPNHPEVGKLAAVIDSLRQRVGAETQRIAASLGTSSRISAAREAEVASAVAAQKARVLQLKAHRDQIAVLQRDVESAQKAYEQVAARLTATSLESQSQQTNVAVLTPAAAPMWPAGPRLLIKLALALVVGVVLGAGSALLIELIDRRVRGEDDLAGLPGMPVLGSVPGSDRGGRRGGLTSRARVTSRTAGAY</sequence>
<dbReference type="PANTHER" id="PTHR32309:SF13">
    <property type="entry name" value="FERRIC ENTEROBACTIN TRANSPORT PROTEIN FEPE"/>
    <property type="match status" value="1"/>
</dbReference>
<keyword evidence="2" id="KW-1003">Cell membrane</keyword>
<name>A0A1N6SKF3_9RHOO</name>
<evidence type="ECO:0000313" key="12">
    <source>
        <dbReference type="Proteomes" id="UP000186819"/>
    </source>
</evidence>
<dbReference type="GO" id="GO:0005886">
    <property type="term" value="C:plasma membrane"/>
    <property type="evidence" value="ECO:0007669"/>
    <property type="project" value="UniProtKB-SubCell"/>
</dbReference>
<evidence type="ECO:0000256" key="3">
    <source>
        <dbReference type="ARBA" id="ARBA00022692"/>
    </source>
</evidence>
<dbReference type="Proteomes" id="UP000186819">
    <property type="component" value="Unassembled WGS sequence"/>
</dbReference>
<evidence type="ECO:0000256" key="2">
    <source>
        <dbReference type="ARBA" id="ARBA00022475"/>
    </source>
</evidence>
<reference evidence="12" key="1">
    <citation type="submission" date="2017-01" db="EMBL/GenBank/DDBJ databases">
        <authorList>
            <person name="Varghese N."/>
            <person name="Submissions S."/>
        </authorList>
    </citation>
    <scope>NUCLEOTIDE SEQUENCE [LARGE SCALE GENOMIC DNA]</scope>
    <source>
        <strain evidence="12">ATCC 51758</strain>
    </source>
</reference>
<gene>
    <name evidence="11" type="ORF">SAMN05421829_104125</name>
</gene>
<proteinExistence type="predicted"/>
<dbReference type="Gene3D" id="1.10.287.1490">
    <property type="match status" value="1"/>
</dbReference>
<dbReference type="EMBL" id="FTMD01000004">
    <property type="protein sequence ID" value="SIQ41497.1"/>
    <property type="molecule type" value="Genomic_DNA"/>
</dbReference>
<feature type="region of interest" description="Disordered" evidence="7">
    <location>
        <begin position="470"/>
        <end position="502"/>
    </location>
</feature>
<evidence type="ECO:0000256" key="5">
    <source>
        <dbReference type="ARBA" id="ARBA00023136"/>
    </source>
</evidence>
<feature type="compositionally biased region" description="Polar residues" evidence="7">
    <location>
        <begin position="492"/>
        <end position="502"/>
    </location>
</feature>
<dbReference type="InterPro" id="IPR032807">
    <property type="entry name" value="GNVR"/>
</dbReference>
<evidence type="ECO:0000256" key="7">
    <source>
        <dbReference type="SAM" id="MobiDB-lite"/>
    </source>
</evidence>
<organism evidence="11 12">
    <name type="scientific">Aromatoleum tolulyticum</name>
    <dbReference type="NCBI Taxonomy" id="34027"/>
    <lineage>
        <taxon>Bacteria</taxon>
        <taxon>Pseudomonadati</taxon>
        <taxon>Pseudomonadota</taxon>
        <taxon>Betaproteobacteria</taxon>
        <taxon>Rhodocyclales</taxon>
        <taxon>Rhodocyclaceae</taxon>
        <taxon>Aromatoleum</taxon>
    </lineage>
</organism>
<evidence type="ECO:0000256" key="6">
    <source>
        <dbReference type="SAM" id="Coils"/>
    </source>
</evidence>
<dbReference type="InterPro" id="IPR003856">
    <property type="entry name" value="LPS_length_determ_N"/>
</dbReference>
<keyword evidence="5 8" id="KW-0472">Membrane</keyword>
<dbReference type="OrthoDB" id="8559110at2"/>
<feature type="coiled-coil region" evidence="6">
    <location>
        <begin position="370"/>
        <end position="397"/>
    </location>
</feature>
<evidence type="ECO:0000256" key="8">
    <source>
        <dbReference type="SAM" id="Phobius"/>
    </source>
</evidence>
<protein>
    <submittedName>
        <fullName evidence="11">Chain length determinant protein EpsF</fullName>
    </submittedName>
</protein>
<dbReference type="GO" id="GO:0004713">
    <property type="term" value="F:protein tyrosine kinase activity"/>
    <property type="evidence" value="ECO:0007669"/>
    <property type="project" value="TreeGrafter"/>
</dbReference>
<dbReference type="Pfam" id="PF13807">
    <property type="entry name" value="GNVR"/>
    <property type="match status" value="1"/>
</dbReference>
<accession>A0A1N6SKF3</accession>
<keyword evidence="12" id="KW-1185">Reference proteome</keyword>
<dbReference type="STRING" id="34027.SAMN05421829_104125"/>
<dbReference type="RefSeq" id="WP_076601487.1">
    <property type="nucleotide sequence ID" value="NZ_FTMD01000004.1"/>
</dbReference>